<evidence type="ECO:0000256" key="2">
    <source>
        <dbReference type="SAM" id="Phobius"/>
    </source>
</evidence>
<dbReference type="Proteomes" id="UP000285146">
    <property type="component" value="Unassembled WGS sequence"/>
</dbReference>
<accession>A0A423XPI1</accession>
<evidence type="ECO:0000313" key="4">
    <source>
        <dbReference type="Proteomes" id="UP000285146"/>
    </source>
</evidence>
<evidence type="ECO:0008006" key="5">
    <source>
        <dbReference type="Google" id="ProtNLM"/>
    </source>
</evidence>
<dbReference type="PANTHER" id="PTHR36205:SF1">
    <property type="entry name" value="MAJOR FACILITATOR SUPERFAMILY TRANSPORTER"/>
    <property type="match status" value="1"/>
</dbReference>
<comment type="caution">
    <text evidence="3">The sequence shown here is derived from an EMBL/GenBank/DDBJ whole genome shotgun (WGS) entry which is preliminary data.</text>
</comment>
<evidence type="ECO:0000313" key="3">
    <source>
        <dbReference type="EMBL" id="ROW18429.1"/>
    </source>
</evidence>
<feature type="compositionally biased region" description="Low complexity" evidence="1">
    <location>
        <begin position="47"/>
        <end position="66"/>
    </location>
</feature>
<feature type="transmembrane region" description="Helical" evidence="2">
    <location>
        <begin position="122"/>
        <end position="143"/>
    </location>
</feature>
<name>A0A423XPI1_9PEZI</name>
<dbReference type="STRING" id="1230097.A0A423XPI1"/>
<evidence type="ECO:0000256" key="1">
    <source>
        <dbReference type="SAM" id="MobiDB-lite"/>
    </source>
</evidence>
<keyword evidence="2" id="KW-1133">Transmembrane helix</keyword>
<organism evidence="3 4">
    <name type="scientific">Cytospora leucostoma</name>
    <dbReference type="NCBI Taxonomy" id="1230097"/>
    <lineage>
        <taxon>Eukaryota</taxon>
        <taxon>Fungi</taxon>
        <taxon>Dikarya</taxon>
        <taxon>Ascomycota</taxon>
        <taxon>Pezizomycotina</taxon>
        <taxon>Sordariomycetes</taxon>
        <taxon>Sordariomycetidae</taxon>
        <taxon>Diaporthales</taxon>
        <taxon>Cytosporaceae</taxon>
        <taxon>Cytospora</taxon>
    </lineage>
</organism>
<protein>
    <recommendedName>
        <fullName evidence="5">Major facilitator superfamily transporter</fullName>
    </recommendedName>
</protein>
<keyword evidence="2" id="KW-0472">Membrane</keyword>
<dbReference type="InParanoid" id="A0A423XPI1"/>
<feature type="compositionally biased region" description="Low complexity" evidence="1">
    <location>
        <begin position="419"/>
        <end position="430"/>
    </location>
</feature>
<feature type="region of interest" description="Disordered" evidence="1">
    <location>
        <begin position="392"/>
        <end position="431"/>
    </location>
</feature>
<dbReference type="PANTHER" id="PTHR36205">
    <property type="entry name" value="CHROMOSOME 19, WHOLE GENOME SHOTGUN SEQUENCE"/>
    <property type="match status" value="1"/>
</dbReference>
<proteinExistence type="predicted"/>
<feature type="compositionally biased region" description="Acidic residues" evidence="1">
    <location>
        <begin position="32"/>
        <end position="44"/>
    </location>
</feature>
<dbReference type="InterPro" id="IPR021822">
    <property type="entry name" value="DUF3405"/>
</dbReference>
<keyword evidence="4" id="KW-1185">Reference proteome</keyword>
<sequence length="906" mass="102950">MGLTNPLRSRHGQGQTLPVYEKVPRDQLSSQEDYDTEITDDERDDSSSAGSSPSRNSRRTNSSLSSKTAMLKKKLGVSATLAPPTTTATLLSPITSRRSTFTLSRRGPGPSLYRLPNKITRFLCIGLLIGIILFISALFHAGISENRRILKGELTPRPTGPPTWESFNFLTRYYGGIRTLVPFAQNVPQYPRLVDELPYNDAGEVGPEFFTGEHEPVEGSALPRSKAFATDYNNSVFVNADKVNECYLDAAQTIKVPHIRYYDGRPAGFPQNVLGSYEALDLPEDICFERHGRFGPYGFGYSVRTGGLGIGEHGDKDGSEAVWNEGQQIDWRNIDWAETQRRCYQANADRYKPLTHRQHAPRGFYINEKLVNITLFRRDGGLPEIGEAQLPGEATSAASPPQQEPKVQSGEATSEKPTQEPAQTQTQELTGGDLPRTAIVIRCWDEYPWREEDVMYLRSIISELSLASGGRYDVHLLVQVKNDAQYPIWADDEVYAQRIKDTVPLELQNMVTLWTETQMLSLYQGIHDLWTRGEGLPVHGVYRGLQMAMQYFAYNHPEYDYFWQWEMDIRYTGHYLDLFTKIEHWAQQQPRKGLWERNSRFYLPSEHGTWEDFKQMTRVQSEMGTPGVDNMWDGIAGSSNKGPQEISRTQKTVWGPVRPVDENDWFETENDPVPPRTYEQDKYQWGVGENPDLITLNPMFDPEGTTWLLADDITGYNESEGIGKPPRRAQIITASRMSRRLLLTMHRETAFKKHHAFPEMWPATMALQHGYKAVFVPHPLYVDREWPTEYMKRVYNGGKNGATGGSRTSVFGQREHNLQGLTWFYNSGFAPNLYRRWMGLKVNNDGGEEFELVRDMSKDESTVGLMRGGEGRMCLPPMLLHPIKGVELPVEQDPVEEEVVESDPSA</sequence>
<gene>
    <name evidence="3" type="ORF">VPNG_00250</name>
</gene>
<dbReference type="Pfam" id="PF11885">
    <property type="entry name" value="DUF3405"/>
    <property type="match status" value="1"/>
</dbReference>
<reference evidence="3 4" key="1">
    <citation type="submission" date="2015-09" db="EMBL/GenBank/DDBJ databases">
        <title>Host preference determinants of Valsa canker pathogens revealed by comparative genomics.</title>
        <authorList>
            <person name="Yin Z."/>
            <person name="Huang L."/>
        </authorList>
    </citation>
    <scope>NUCLEOTIDE SEQUENCE [LARGE SCALE GENOMIC DNA]</scope>
    <source>
        <strain evidence="3 4">SXYLt</strain>
    </source>
</reference>
<keyword evidence="2" id="KW-0812">Transmembrane</keyword>
<dbReference type="AlphaFoldDB" id="A0A423XPI1"/>
<feature type="region of interest" description="Disordered" evidence="1">
    <location>
        <begin position="1"/>
        <end position="67"/>
    </location>
</feature>
<dbReference type="EMBL" id="LKEB01000001">
    <property type="protein sequence ID" value="ROW18429.1"/>
    <property type="molecule type" value="Genomic_DNA"/>
</dbReference>
<dbReference type="OrthoDB" id="3353407at2759"/>